<dbReference type="InterPro" id="IPR029058">
    <property type="entry name" value="AB_hydrolase_fold"/>
</dbReference>
<keyword evidence="4" id="KW-0858">Xylan degradation</keyword>
<keyword evidence="8" id="KW-0624">Polysaccharide degradation</keyword>
<dbReference type="CDD" id="cd23418">
    <property type="entry name" value="beta-trefoil_Ricin_XLN-like"/>
    <property type="match status" value="1"/>
</dbReference>
<dbReference type="SMART" id="SM00458">
    <property type="entry name" value="RICIN"/>
    <property type="match status" value="1"/>
</dbReference>
<dbReference type="InParanoid" id="C7Q329"/>
<keyword evidence="6" id="KW-0378">Hydrolase</keyword>
<feature type="region of interest" description="Disordered" evidence="10">
    <location>
        <begin position="309"/>
        <end position="350"/>
    </location>
</feature>
<dbReference type="ESTHER" id="catad-c7q329">
    <property type="family name" value="FaeC"/>
</dbReference>
<dbReference type="AlphaFoldDB" id="C7Q329"/>
<dbReference type="GO" id="GO:0005576">
    <property type="term" value="C:extracellular region"/>
    <property type="evidence" value="ECO:0007669"/>
    <property type="project" value="UniProtKB-SubCell"/>
</dbReference>
<dbReference type="Proteomes" id="UP000000851">
    <property type="component" value="Chromosome"/>
</dbReference>
<proteinExistence type="inferred from homology"/>
<dbReference type="Pfam" id="PF00652">
    <property type="entry name" value="Ricin_B_lectin"/>
    <property type="match status" value="1"/>
</dbReference>
<dbReference type="STRING" id="479433.Caci_4905"/>
<dbReference type="Gene3D" id="2.80.10.50">
    <property type="match status" value="3"/>
</dbReference>
<dbReference type="PANTHER" id="PTHR38050">
    <property type="match status" value="1"/>
</dbReference>
<dbReference type="KEGG" id="cai:Caci_4905"/>
<dbReference type="GO" id="GO:0030600">
    <property type="term" value="F:feruloyl esterase activity"/>
    <property type="evidence" value="ECO:0007669"/>
    <property type="project" value="InterPro"/>
</dbReference>
<dbReference type="SUPFAM" id="SSF50370">
    <property type="entry name" value="Ricin B-like lectins"/>
    <property type="match status" value="1"/>
</dbReference>
<feature type="domain" description="Ricin B lectin" evidence="11">
    <location>
        <begin position="332"/>
        <end position="461"/>
    </location>
</feature>
<dbReference type="PROSITE" id="PS50231">
    <property type="entry name" value="RICIN_B_LECTIN"/>
    <property type="match status" value="1"/>
</dbReference>
<dbReference type="CAZy" id="CBM13">
    <property type="family name" value="Carbohydrate-Binding Module Family 13"/>
</dbReference>
<dbReference type="InterPro" id="IPR043595">
    <property type="entry name" value="FaeB/C/D"/>
</dbReference>
<evidence type="ECO:0000313" key="12">
    <source>
        <dbReference type="EMBL" id="ACU73765.1"/>
    </source>
</evidence>
<organism evidence="12 13">
    <name type="scientific">Catenulispora acidiphila (strain DSM 44928 / JCM 14897 / NBRC 102108 / NRRL B-24433 / ID139908)</name>
    <dbReference type="NCBI Taxonomy" id="479433"/>
    <lineage>
        <taxon>Bacteria</taxon>
        <taxon>Bacillati</taxon>
        <taxon>Actinomycetota</taxon>
        <taxon>Actinomycetes</taxon>
        <taxon>Catenulisporales</taxon>
        <taxon>Catenulisporaceae</taxon>
        <taxon>Catenulispora</taxon>
    </lineage>
</organism>
<gene>
    <name evidence="12" type="ordered locus">Caci_4905</name>
</gene>
<keyword evidence="13" id="KW-1185">Reference proteome</keyword>
<evidence type="ECO:0000256" key="8">
    <source>
        <dbReference type="ARBA" id="ARBA00023326"/>
    </source>
</evidence>
<protein>
    <submittedName>
        <fullName evidence="12">Ricin B lectin</fullName>
    </submittedName>
</protein>
<comment type="subcellular location">
    <subcellularLocation>
        <location evidence="1">Secreted</location>
    </subcellularLocation>
</comment>
<dbReference type="SUPFAM" id="SSF53474">
    <property type="entry name" value="alpha/beta-Hydrolases"/>
    <property type="match status" value="1"/>
</dbReference>
<dbReference type="EMBL" id="CP001700">
    <property type="protein sequence ID" value="ACU73765.1"/>
    <property type="molecule type" value="Genomic_DNA"/>
</dbReference>
<keyword evidence="3" id="KW-0964">Secreted</keyword>
<evidence type="ECO:0000256" key="7">
    <source>
        <dbReference type="ARBA" id="ARBA00023277"/>
    </source>
</evidence>
<dbReference type="HOGENOM" id="CLU_027551_2_1_11"/>
<dbReference type="RefSeq" id="WP_015793494.1">
    <property type="nucleotide sequence ID" value="NC_013131.1"/>
</dbReference>
<evidence type="ECO:0000256" key="3">
    <source>
        <dbReference type="ARBA" id="ARBA00022525"/>
    </source>
</evidence>
<dbReference type="GO" id="GO:0045493">
    <property type="term" value="P:xylan catabolic process"/>
    <property type="evidence" value="ECO:0007669"/>
    <property type="project" value="UniProtKB-KW"/>
</dbReference>
<dbReference type="PANTHER" id="PTHR38050:SF1">
    <property type="entry name" value="FERULOYL ESTERASE C"/>
    <property type="match status" value="1"/>
</dbReference>
<evidence type="ECO:0000256" key="4">
    <source>
        <dbReference type="ARBA" id="ARBA00022651"/>
    </source>
</evidence>
<comment type="similarity">
    <text evidence="2">Belongs to the faeC family.</text>
</comment>
<keyword evidence="12" id="KW-0430">Lectin</keyword>
<evidence type="ECO:0000313" key="13">
    <source>
        <dbReference type="Proteomes" id="UP000000851"/>
    </source>
</evidence>
<evidence type="ECO:0000256" key="5">
    <source>
        <dbReference type="ARBA" id="ARBA00022729"/>
    </source>
</evidence>
<reference evidence="12 13" key="1">
    <citation type="journal article" date="2009" name="Stand. Genomic Sci.">
        <title>Complete genome sequence of Catenulispora acidiphila type strain (ID 139908).</title>
        <authorList>
            <person name="Copeland A."/>
            <person name="Lapidus A."/>
            <person name="Glavina Del Rio T."/>
            <person name="Nolan M."/>
            <person name="Lucas S."/>
            <person name="Chen F."/>
            <person name="Tice H."/>
            <person name="Cheng J.F."/>
            <person name="Bruce D."/>
            <person name="Goodwin L."/>
            <person name="Pitluck S."/>
            <person name="Mikhailova N."/>
            <person name="Pati A."/>
            <person name="Ivanova N."/>
            <person name="Mavromatis K."/>
            <person name="Chen A."/>
            <person name="Palaniappan K."/>
            <person name="Chain P."/>
            <person name="Land M."/>
            <person name="Hauser L."/>
            <person name="Chang Y.J."/>
            <person name="Jeffries C.D."/>
            <person name="Chertkov O."/>
            <person name="Brettin T."/>
            <person name="Detter J.C."/>
            <person name="Han C."/>
            <person name="Ali Z."/>
            <person name="Tindall B.J."/>
            <person name="Goker M."/>
            <person name="Bristow J."/>
            <person name="Eisen J.A."/>
            <person name="Markowitz V."/>
            <person name="Hugenholtz P."/>
            <person name="Kyrpides N.C."/>
            <person name="Klenk H.P."/>
        </authorList>
    </citation>
    <scope>NUCLEOTIDE SEQUENCE [LARGE SCALE GENOMIC DNA]</scope>
    <source>
        <strain evidence="13">DSM 44928 / JCM 14897 / NBRC 102108 / NRRL B-24433 / ID139908</strain>
    </source>
</reference>
<feature type="compositionally biased region" description="Pro residues" evidence="10">
    <location>
        <begin position="316"/>
        <end position="326"/>
    </location>
</feature>
<dbReference type="Gene3D" id="3.40.50.1820">
    <property type="entry name" value="alpha/beta hydrolase"/>
    <property type="match status" value="1"/>
</dbReference>
<dbReference type="GO" id="GO:0030246">
    <property type="term" value="F:carbohydrate binding"/>
    <property type="evidence" value="ECO:0007669"/>
    <property type="project" value="UniProtKB-KW"/>
</dbReference>
<comment type="function">
    <text evidence="9">Involved in degradation of plant cell walls. Hydrolyzes the feruloyl-arabinose ester bond in arabinoxylans, and the feruloyl-galactose ester bond in pectin. Active against paranitrophenyl-acetate, methyl ferulate and wheat arabinoxylan.</text>
</comment>
<evidence type="ECO:0000259" key="11">
    <source>
        <dbReference type="SMART" id="SM00458"/>
    </source>
</evidence>
<dbReference type="eggNOG" id="COG3509">
    <property type="taxonomic scope" value="Bacteria"/>
</dbReference>
<evidence type="ECO:0000256" key="1">
    <source>
        <dbReference type="ARBA" id="ARBA00004613"/>
    </source>
</evidence>
<evidence type="ECO:0000256" key="2">
    <source>
        <dbReference type="ARBA" id="ARBA00010278"/>
    </source>
</evidence>
<dbReference type="InterPro" id="IPR035992">
    <property type="entry name" value="Ricin_B-like_lectins"/>
</dbReference>
<dbReference type="InterPro" id="IPR000772">
    <property type="entry name" value="Ricin_B_lectin"/>
</dbReference>
<keyword evidence="7" id="KW-0119">Carbohydrate metabolism</keyword>
<keyword evidence="5" id="KW-0732">Signal</keyword>
<evidence type="ECO:0000256" key="10">
    <source>
        <dbReference type="SAM" id="MobiDB-lite"/>
    </source>
</evidence>
<name>C7Q329_CATAD</name>
<accession>C7Q329</accession>
<evidence type="ECO:0000256" key="6">
    <source>
        <dbReference type="ARBA" id="ARBA00022801"/>
    </source>
</evidence>
<evidence type="ECO:0000256" key="9">
    <source>
        <dbReference type="ARBA" id="ARBA00025250"/>
    </source>
</evidence>
<sequence length="461" mass="47364" precursor="true">MQKRRAVFGPVALMALLVALVSALTVYGGLGAASASPGAAPAAASSGCGKAPVLASGSHTIQSSGQNRSYILRLPANYDSSHPYRLVFGFHWVGGTDNDVDSGGTDGYNWSYYGLRKLADADGNGTIFVAPQGINNGWANSGGQDVTFVDDMLSQFESGLCLDTSQVFSSGFSYGGSMTYALACARPAVFRAVAVYSGANLSGCAGGTQPVAYIGLHGIRDNTLPIANGRALRDTFVRNNKCTPQNPPEPAYGSLTHIVTAYSGCLPGYPVVWAAFDGAGHDPGPIDGSTGDGWHTWTSGVVWNFFTQFQNGQPPSSTPSTPPSTTPPGNGQGALHAIGAGKCLDDPNSATTTGTQLQIHDCTGQANQAWTHTSSGQLSVTVGGSTLCLDANGKGTTNGTKAILWSCNGQSNQQWTLNSNGTVTGAQSGLCLDVTGASSANGALVELWTCNGGSNQQWALS</sequence>